<evidence type="ECO:0000256" key="3">
    <source>
        <dbReference type="ARBA" id="ARBA00022475"/>
    </source>
</evidence>
<reference evidence="9 10" key="1">
    <citation type="submission" date="2023-07" db="EMBL/GenBank/DDBJ databases">
        <title>Sequencing the genomes of 1000 actinobacteria strains.</title>
        <authorList>
            <person name="Klenk H.-P."/>
        </authorList>
    </citation>
    <scope>NUCLEOTIDE SEQUENCE [LARGE SCALE GENOMIC DNA]</scope>
    <source>
        <strain evidence="9 10">DSM 19426</strain>
    </source>
</reference>
<dbReference type="PANTHER" id="PTHR37316:SF3">
    <property type="entry name" value="TEICHOIC ACID GLYCEROL-PHOSPHATE TRANSFERASE"/>
    <property type="match status" value="1"/>
</dbReference>
<name>A0ABU2BVJ1_9ACTN</name>
<dbReference type="SUPFAM" id="SSF53756">
    <property type="entry name" value="UDP-Glycosyltransferase/glycogen phosphorylase"/>
    <property type="match status" value="2"/>
</dbReference>
<keyword evidence="3" id="KW-1003">Cell membrane</keyword>
<dbReference type="Proteomes" id="UP001183648">
    <property type="component" value="Unassembled WGS sequence"/>
</dbReference>
<evidence type="ECO:0000256" key="4">
    <source>
        <dbReference type="ARBA" id="ARBA00022679"/>
    </source>
</evidence>
<dbReference type="Pfam" id="PF04464">
    <property type="entry name" value="Glyphos_transf"/>
    <property type="match status" value="1"/>
</dbReference>
<dbReference type="Gene3D" id="3.40.50.12580">
    <property type="match status" value="1"/>
</dbReference>
<evidence type="ECO:0000256" key="5">
    <source>
        <dbReference type="ARBA" id="ARBA00022944"/>
    </source>
</evidence>
<dbReference type="Pfam" id="PF00534">
    <property type="entry name" value="Glycos_transf_1"/>
    <property type="match status" value="1"/>
</dbReference>
<dbReference type="InterPro" id="IPR001296">
    <property type="entry name" value="Glyco_trans_1"/>
</dbReference>
<evidence type="ECO:0000313" key="9">
    <source>
        <dbReference type="EMBL" id="MDR7361753.1"/>
    </source>
</evidence>
<organism evidence="9 10">
    <name type="scientific">Nocardioides marmoribigeumensis</name>
    <dbReference type="NCBI Taxonomy" id="433649"/>
    <lineage>
        <taxon>Bacteria</taxon>
        <taxon>Bacillati</taxon>
        <taxon>Actinomycetota</taxon>
        <taxon>Actinomycetes</taxon>
        <taxon>Propionibacteriales</taxon>
        <taxon>Nocardioidaceae</taxon>
        <taxon>Nocardioides</taxon>
    </lineage>
</organism>
<dbReference type="EMBL" id="JAVDYG010000001">
    <property type="protein sequence ID" value="MDR7361753.1"/>
    <property type="molecule type" value="Genomic_DNA"/>
</dbReference>
<feature type="compositionally biased region" description="Acidic residues" evidence="7">
    <location>
        <begin position="670"/>
        <end position="694"/>
    </location>
</feature>
<dbReference type="Gene3D" id="3.40.50.11820">
    <property type="match status" value="1"/>
</dbReference>
<keyword evidence="4" id="KW-0808">Transferase</keyword>
<evidence type="ECO:0000256" key="1">
    <source>
        <dbReference type="ARBA" id="ARBA00004202"/>
    </source>
</evidence>
<evidence type="ECO:0000259" key="8">
    <source>
        <dbReference type="Pfam" id="PF00534"/>
    </source>
</evidence>
<dbReference type="Gene3D" id="3.40.50.2000">
    <property type="entry name" value="Glycogen Phosphorylase B"/>
    <property type="match status" value="1"/>
</dbReference>
<dbReference type="InterPro" id="IPR043149">
    <property type="entry name" value="TagF_N"/>
</dbReference>
<dbReference type="CDD" id="cd03811">
    <property type="entry name" value="GT4_GT28_WabH-like"/>
    <property type="match status" value="1"/>
</dbReference>
<keyword evidence="5" id="KW-0777">Teichoic acid biosynthesis</keyword>
<comment type="caution">
    <text evidence="9">The sequence shown here is derived from an EMBL/GenBank/DDBJ whole genome shotgun (WGS) entry which is preliminary data.</text>
</comment>
<dbReference type="InterPro" id="IPR043148">
    <property type="entry name" value="TagF_C"/>
</dbReference>
<feature type="region of interest" description="Disordered" evidence="7">
    <location>
        <begin position="662"/>
        <end position="737"/>
    </location>
</feature>
<keyword evidence="6" id="KW-0472">Membrane</keyword>
<proteinExistence type="inferred from homology"/>
<evidence type="ECO:0000313" key="10">
    <source>
        <dbReference type="Proteomes" id="UP001183648"/>
    </source>
</evidence>
<keyword evidence="10" id="KW-1185">Reference proteome</keyword>
<dbReference type="InterPro" id="IPR051612">
    <property type="entry name" value="Teichoic_Acid_Biosynth"/>
</dbReference>
<accession>A0ABU2BVJ1</accession>
<dbReference type="RefSeq" id="WP_310300187.1">
    <property type="nucleotide sequence ID" value="NZ_BAAAPS010000001.1"/>
</dbReference>
<sequence length="914" mass="101704">MPRDLIGAVRRRAALRTRLREQQERWHTTRKSSRYARRRQRPVETGTVFYESFFGNGMLDNPEAIFRHLLTRTDLPRLRHVWALDDLSRHQEVQAEFAGRDDVSFVRVDSLAYWETLAKAQYVITNQTLPQLYAKRDGQVYLNTWHGVPIKHMGRDMAGVGRSHSRNVVRNFLNADYLVSTSPYMTDTMYRHAYRLQGIYRGTVLEMGQPRMDLLTAAVSDPAGTRATLEAAGLRIGDRKVVLFAPTWRGKDFGHPEDDSADLLATVARLQEAADDLGHVVLLKVHQAAYELVRGSLPPGSEHVLVPNDLATNTVLGATDLLVSDYSSIVIDFLVTGRPVVHYVPDLEDYSDQRGLYLTQDELPGPVVADHDGLVAAVTEAIAAGPTSPRSQQAAARFSGPADGRVSARIVDVVFGGASADAGADYVLKRDFVDPAKERLLIHCGSMKSMGITTSALNLLRNLDYDKYDVTVFWPHIPGRDRAKNIAVVDDRARPLPRALTYIGTRRQVRQETDVAMQRGAANRLNPGHDQFWRTEWQRVFGDARFDHLIDFSGYGCYSPFVFSATEATHRSIWLHSEMVADLDRVIEKHEVDRLSPVFTTYRFFDHLVSVSPQLRDINRLALAAYAPPEKFHYALNTIDGDHILELSTHAFWGDAVFGPPGSSTSGSAVDDDEAAAAAEEAEQREEEQDDPEMGETPTTVQELESAENREGGVPSPEDQPGLPGAGDRPHRLRPVREPGTTLFITVGRLSLEKNHVRLVDAFARVHADHPDTRLWIVGGGKLEGTVRERITHHGLDRVVHMTGQVANPYKFMAKADCFVLSSDYEGQPVVILEARVLGLPVISTAFASVGDSIPDGAGLVVPQSVDGVADGMERFLAGEVHAKVLDHHDYNRRAIEQFERAIHGRHGHDDDED</sequence>
<evidence type="ECO:0000256" key="2">
    <source>
        <dbReference type="ARBA" id="ARBA00010488"/>
    </source>
</evidence>
<evidence type="ECO:0000256" key="7">
    <source>
        <dbReference type="SAM" id="MobiDB-lite"/>
    </source>
</evidence>
<comment type="similarity">
    <text evidence="2">Belongs to the CDP-glycerol glycerophosphotransferase family.</text>
</comment>
<dbReference type="PANTHER" id="PTHR37316">
    <property type="entry name" value="TEICHOIC ACID GLYCEROL-PHOSPHATE PRIMASE"/>
    <property type="match status" value="1"/>
</dbReference>
<comment type="subcellular location">
    <subcellularLocation>
        <location evidence="1">Cell membrane</location>
        <topology evidence="1">Peripheral membrane protein</topology>
    </subcellularLocation>
</comment>
<feature type="domain" description="Glycosyl transferase family 1" evidence="8">
    <location>
        <begin position="740"/>
        <end position="883"/>
    </location>
</feature>
<protein>
    <submittedName>
        <fullName evidence="9">CDP-glycerol glycerophosphotransferase (TagB/SpsB family)/glycosyltransferase involved in cell wall biosynthesis</fullName>
    </submittedName>
</protein>
<evidence type="ECO:0000256" key="6">
    <source>
        <dbReference type="ARBA" id="ARBA00023136"/>
    </source>
</evidence>
<dbReference type="InterPro" id="IPR007554">
    <property type="entry name" value="Glycerophosphate_synth"/>
</dbReference>
<gene>
    <name evidence="9" type="ORF">J2S63_001306</name>
</gene>